<dbReference type="InterPro" id="IPR003777">
    <property type="entry name" value="XdhC_CoxI"/>
</dbReference>
<reference evidence="3 4" key="1">
    <citation type="submission" date="2019-07" db="EMBL/GenBank/DDBJ databases">
        <title>Whole genome shotgun sequence of Acetobacter oeni NBRC 105207.</title>
        <authorList>
            <person name="Hosoyama A."/>
            <person name="Uohara A."/>
            <person name="Ohji S."/>
            <person name="Ichikawa N."/>
        </authorList>
    </citation>
    <scope>NUCLEOTIDE SEQUENCE [LARGE SCALE GENOMIC DNA]</scope>
    <source>
        <strain evidence="3 4">NBRC 105207</strain>
    </source>
</reference>
<dbReference type="InterPro" id="IPR036291">
    <property type="entry name" value="NAD(P)-bd_dom_sf"/>
</dbReference>
<protein>
    <submittedName>
        <fullName evidence="3">Xanthine dehydrogenase accessory protein XdhC</fullName>
    </submittedName>
</protein>
<dbReference type="NCBIfam" id="TIGR02964">
    <property type="entry name" value="xanthine_xdhC"/>
    <property type="match status" value="1"/>
</dbReference>
<evidence type="ECO:0000313" key="4">
    <source>
        <dbReference type="Proteomes" id="UP000321746"/>
    </source>
</evidence>
<organism evidence="3 4">
    <name type="scientific">Acetobacter oeni</name>
    <dbReference type="NCBI Taxonomy" id="304077"/>
    <lineage>
        <taxon>Bacteria</taxon>
        <taxon>Pseudomonadati</taxon>
        <taxon>Pseudomonadota</taxon>
        <taxon>Alphaproteobacteria</taxon>
        <taxon>Acetobacterales</taxon>
        <taxon>Acetobacteraceae</taxon>
        <taxon>Acetobacter</taxon>
    </lineage>
</organism>
<feature type="domain" description="XdhC Rossmann" evidence="2">
    <location>
        <begin position="120"/>
        <end position="261"/>
    </location>
</feature>
<evidence type="ECO:0000259" key="2">
    <source>
        <dbReference type="Pfam" id="PF13478"/>
    </source>
</evidence>
<name>A0A511XMX7_9PROT</name>
<proteinExistence type="predicted"/>
<feature type="domain" description="XdhC- CoxI" evidence="1">
    <location>
        <begin position="11"/>
        <end position="72"/>
    </location>
</feature>
<dbReference type="Gene3D" id="3.40.50.720">
    <property type="entry name" value="NAD(P)-binding Rossmann-like Domain"/>
    <property type="match status" value="1"/>
</dbReference>
<dbReference type="EMBL" id="BJYG01000038">
    <property type="protein sequence ID" value="GEN64301.1"/>
    <property type="molecule type" value="Genomic_DNA"/>
</dbReference>
<dbReference type="InterPro" id="IPR014308">
    <property type="entry name" value="Xanthine_DH_XdhC"/>
</dbReference>
<comment type="caution">
    <text evidence="3">The sequence shown here is derived from an EMBL/GenBank/DDBJ whole genome shotgun (WGS) entry which is preliminary data.</text>
</comment>
<dbReference type="InterPro" id="IPR027051">
    <property type="entry name" value="XdhC_Rossmann_dom"/>
</dbReference>
<dbReference type="PANTHER" id="PTHR30388">
    <property type="entry name" value="ALDEHYDE OXIDOREDUCTASE MOLYBDENUM COFACTOR ASSEMBLY PROTEIN"/>
    <property type="match status" value="1"/>
</dbReference>
<dbReference type="AlphaFoldDB" id="A0A511XMX7"/>
<accession>A0A511XMX7</accession>
<dbReference type="Proteomes" id="UP000321746">
    <property type="component" value="Unassembled WGS sequence"/>
</dbReference>
<evidence type="ECO:0000313" key="3">
    <source>
        <dbReference type="EMBL" id="GEN64301.1"/>
    </source>
</evidence>
<dbReference type="InterPro" id="IPR052698">
    <property type="entry name" value="MoCofactor_Util/Proc"/>
</dbReference>
<sequence length="273" mass="28948">MDDPIEAIRHWQRQNAPVAHLTVLKALGSTPREAGAFMLVSASNTSGTIGGGELEWRAIFKARSMLTSGGGTSELTVQLGPESGQCCGGSVTVGIECLDAEGLETLAAHITTGIACLPVLLLFGAGHVGRALAAALALLPLRLIWVDSRPEEFGTVPAGVEVIADTTWERVVRDAPPGAGALVLTHNHALDGVIVAELLERGDLTYVGMIGSLTKRRRLEHGLREMNIPEDRINSLVCPIGDRGIRDKRPAVIAALVTAEIVERFLHGKRNSP</sequence>
<dbReference type="RefSeq" id="WP_146890519.1">
    <property type="nucleotide sequence ID" value="NZ_BJYG01000038.1"/>
</dbReference>
<evidence type="ECO:0000259" key="1">
    <source>
        <dbReference type="Pfam" id="PF02625"/>
    </source>
</evidence>
<dbReference type="OrthoDB" id="61481at2"/>
<dbReference type="PANTHER" id="PTHR30388:SF6">
    <property type="entry name" value="XANTHINE DEHYDROGENASE SUBUNIT A-RELATED"/>
    <property type="match status" value="1"/>
</dbReference>
<keyword evidence="4" id="KW-1185">Reference proteome</keyword>
<dbReference type="Pfam" id="PF02625">
    <property type="entry name" value="XdhC_CoxI"/>
    <property type="match status" value="1"/>
</dbReference>
<dbReference type="SUPFAM" id="SSF51735">
    <property type="entry name" value="NAD(P)-binding Rossmann-fold domains"/>
    <property type="match status" value="1"/>
</dbReference>
<dbReference type="Pfam" id="PF13478">
    <property type="entry name" value="XdhC_C"/>
    <property type="match status" value="1"/>
</dbReference>
<gene>
    <name evidence="3" type="ORF">AOE01nite_25250</name>
</gene>